<sequence>MKTKINGTIVSNDDKWIYDWCEMEAFCPRDLELIDGQDVDIEINSPGGYIYPASEIYTALMQHKGNVNITITGRAASAASVIAMAGTKVVMSPTAQMMIHNVSASGSGDYRDFEHYAEQLKKSNDTIANAYMLKTGKTREEILALMDYETWFTPDEALENGFIDEILSKSDSADEFRLVAASDFLIPQAVIDKLKQEREQEELNLLKLKEKKIR</sequence>
<dbReference type="GO" id="GO:0051117">
    <property type="term" value="F:ATPase binding"/>
    <property type="evidence" value="ECO:0007669"/>
    <property type="project" value="TreeGrafter"/>
</dbReference>
<dbReference type="CDD" id="cd07016">
    <property type="entry name" value="S14_ClpP_1"/>
    <property type="match status" value="1"/>
</dbReference>
<name>A0AA49X325_9VIRU</name>
<accession>A0AA49X325</accession>
<dbReference type="EMBL" id="OQ890323">
    <property type="protein sequence ID" value="WLJ26178.1"/>
    <property type="molecule type" value="Genomic_DNA"/>
</dbReference>
<dbReference type="SUPFAM" id="SSF52096">
    <property type="entry name" value="ClpP/crotonase"/>
    <property type="match status" value="1"/>
</dbReference>
<protein>
    <submittedName>
        <fullName evidence="4">ATP dependent Clp protease</fullName>
    </submittedName>
</protein>
<dbReference type="GO" id="GO:0006515">
    <property type="term" value="P:protein quality control for misfolded or incompletely synthesized proteins"/>
    <property type="evidence" value="ECO:0007669"/>
    <property type="project" value="TreeGrafter"/>
</dbReference>
<evidence type="ECO:0000256" key="2">
    <source>
        <dbReference type="ARBA" id="ARBA00022490"/>
    </source>
</evidence>
<keyword evidence="4" id="KW-0645">Protease</keyword>
<dbReference type="PRINTS" id="PR00127">
    <property type="entry name" value="CLPPROTEASEP"/>
</dbReference>
<dbReference type="InterPro" id="IPR001907">
    <property type="entry name" value="ClpP"/>
</dbReference>
<dbReference type="Pfam" id="PF00574">
    <property type="entry name" value="CLP_protease"/>
    <property type="match status" value="1"/>
</dbReference>
<dbReference type="InterPro" id="IPR029045">
    <property type="entry name" value="ClpP/crotonase-like_dom_sf"/>
</dbReference>
<evidence type="ECO:0000256" key="1">
    <source>
        <dbReference type="ARBA" id="ARBA00007039"/>
    </source>
</evidence>
<dbReference type="NCBIfam" id="NF045542">
    <property type="entry name" value="Clp_rel_HeadMat"/>
    <property type="match status" value="1"/>
</dbReference>
<keyword evidence="2" id="KW-0963">Cytoplasm</keyword>
<dbReference type="PANTHER" id="PTHR10381:SF70">
    <property type="entry name" value="ATP-DEPENDENT CLP PROTEASE PROTEOLYTIC SUBUNIT"/>
    <property type="match status" value="1"/>
</dbReference>
<dbReference type="GO" id="GO:0004252">
    <property type="term" value="F:serine-type endopeptidase activity"/>
    <property type="evidence" value="ECO:0007669"/>
    <property type="project" value="InterPro"/>
</dbReference>
<dbReference type="InterPro" id="IPR023562">
    <property type="entry name" value="ClpP/TepA"/>
</dbReference>
<evidence type="ECO:0000256" key="3">
    <source>
        <dbReference type="ARBA" id="ARBA00022801"/>
    </source>
</evidence>
<dbReference type="PANTHER" id="PTHR10381">
    <property type="entry name" value="ATP-DEPENDENT CLP PROTEASE PROTEOLYTIC SUBUNIT"/>
    <property type="match status" value="1"/>
</dbReference>
<keyword evidence="3" id="KW-0378">Hydrolase</keyword>
<organism evidence="4">
    <name type="scientific">Firmicutes phage HS17</name>
    <dbReference type="NCBI Taxonomy" id="3056395"/>
    <lineage>
        <taxon>Viruses</taxon>
    </lineage>
</organism>
<dbReference type="GO" id="GO:0009368">
    <property type="term" value="C:endopeptidase Clp complex"/>
    <property type="evidence" value="ECO:0007669"/>
    <property type="project" value="TreeGrafter"/>
</dbReference>
<reference evidence="4" key="1">
    <citation type="submission" date="2023-04" db="EMBL/GenBank/DDBJ databases">
        <title>The human skin virome in hidradenitis suppurativa patients.</title>
        <authorList>
            <person name="Jansen D."/>
        </authorList>
    </citation>
    <scope>NUCLEOTIDE SEQUENCE</scope>
    <source>
        <strain evidence="4">VC4_HSPhageB</strain>
    </source>
</reference>
<dbReference type="GO" id="GO:0004176">
    <property type="term" value="F:ATP-dependent peptidase activity"/>
    <property type="evidence" value="ECO:0007669"/>
    <property type="project" value="InterPro"/>
</dbReference>
<evidence type="ECO:0000313" key="4">
    <source>
        <dbReference type="EMBL" id="WLJ26178.1"/>
    </source>
</evidence>
<proteinExistence type="inferred from homology"/>
<dbReference type="Gene3D" id="3.90.226.10">
    <property type="entry name" value="2-enoyl-CoA Hydratase, Chain A, domain 1"/>
    <property type="match status" value="1"/>
</dbReference>
<comment type="similarity">
    <text evidence="1">Belongs to the peptidase S14 family.</text>
</comment>